<name>A0ABW5YRE0_9SPHI</name>
<comment type="caution">
    <text evidence="1">The sequence shown here is derived from an EMBL/GenBank/DDBJ whole genome shotgun (WGS) entry which is preliminary data.</text>
</comment>
<keyword evidence="2" id="KW-1185">Reference proteome</keyword>
<protein>
    <recommendedName>
        <fullName evidence="3">5-methylcytosine-specific restriction enzyme subunit McrC</fullName>
    </recommendedName>
</protein>
<dbReference type="RefSeq" id="WP_380917555.1">
    <property type="nucleotide sequence ID" value="NZ_JBHUPE010000001.1"/>
</dbReference>
<accession>A0ABW5YRE0</accession>
<evidence type="ECO:0008006" key="3">
    <source>
        <dbReference type="Google" id="ProtNLM"/>
    </source>
</evidence>
<reference evidence="2" key="1">
    <citation type="journal article" date="2019" name="Int. J. Syst. Evol. Microbiol.">
        <title>The Global Catalogue of Microorganisms (GCM) 10K type strain sequencing project: providing services to taxonomists for standard genome sequencing and annotation.</title>
        <authorList>
            <consortium name="The Broad Institute Genomics Platform"/>
            <consortium name="The Broad Institute Genome Sequencing Center for Infectious Disease"/>
            <person name="Wu L."/>
            <person name="Ma J."/>
        </authorList>
    </citation>
    <scope>NUCLEOTIDE SEQUENCE [LARGE SCALE GENOMIC DNA]</scope>
    <source>
        <strain evidence="2">KCTC 22209</strain>
    </source>
</reference>
<dbReference type="Proteomes" id="UP001597509">
    <property type="component" value="Unassembled WGS sequence"/>
</dbReference>
<dbReference type="EMBL" id="JBHUPE010000001">
    <property type="protein sequence ID" value="MFD2902526.1"/>
    <property type="molecule type" value="Genomic_DNA"/>
</dbReference>
<sequence length="457" mass="53259">MHKSLDIFYQIPCLTESSTKLSGTAIQKKWFRAADKRIMGQFLQKFVSYNQTSFDFLGVNPFLVGNDQHVEIGFQSSHYIGAIPLRSSDTGKQIGDFLVVPRFMGKNIFEEYVDIINLLGSDLKIDFLESLPLASGKNFRPPLYLEAVKFIHVLEKLVKIPWRKFTNKEIVKDEPLGQVNWNKYIQNEYKVENKLKYPVRQNLLTELHAEYAQIRYVFDICTESLSANTTPIKIKSAVRSKLDFINSKMKFHKPQKTSEIQIHHADSLLIKECKTIANRILKHQLVDSIAWRVDFNEVFEKFVQHIFKEYAKESGGQLFTNFKFRSNKSKSFSWELKQLEPDAILKKDTIDVFIDAKYKAHLFNKYDQSEKLKEEHRRDLHQILAYNSFSTGLVKYGFLCYPANDVECKHINYHNSLNNTQNKIFILGIPLSKSVIPRVKEVLIKELDQIFDHLQST</sequence>
<evidence type="ECO:0000313" key="2">
    <source>
        <dbReference type="Proteomes" id="UP001597509"/>
    </source>
</evidence>
<proteinExistence type="predicted"/>
<organism evidence="1 2">
    <name type="scientific">Sphingobacterium anhuiense</name>
    <dbReference type="NCBI Taxonomy" id="493780"/>
    <lineage>
        <taxon>Bacteria</taxon>
        <taxon>Pseudomonadati</taxon>
        <taxon>Bacteroidota</taxon>
        <taxon>Sphingobacteriia</taxon>
        <taxon>Sphingobacteriales</taxon>
        <taxon>Sphingobacteriaceae</taxon>
        <taxon>Sphingobacterium</taxon>
    </lineage>
</organism>
<gene>
    <name evidence="1" type="ORF">ACFS6I_01220</name>
</gene>
<evidence type="ECO:0000313" key="1">
    <source>
        <dbReference type="EMBL" id="MFD2902526.1"/>
    </source>
</evidence>